<dbReference type="InterPro" id="IPR039249">
    <property type="entry name" value="GPATCH11"/>
</dbReference>
<dbReference type="InterPro" id="IPR000467">
    <property type="entry name" value="G_patch_dom"/>
</dbReference>
<keyword evidence="4" id="KW-0175">Coiled coil</keyword>
<gene>
    <name evidence="7" type="ORF">niasHT_028107</name>
</gene>
<feature type="domain" description="G-patch" evidence="6">
    <location>
        <begin position="72"/>
        <end position="125"/>
    </location>
</feature>
<organism evidence="7 8">
    <name type="scientific">Heterodera trifolii</name>
    <dbReference type="NCBI Taxonomy" id="157864"/>
    <lineage>
        <taxon>Eukaryota</taxon>
        <taxon>Metazoa</taxon>
        <taxon>Ecdysozoa</taxon>
        <taxon>Nematoda</taxon>
        <taxon>Chromadorea</taxon>
        <taxon>Rhabditida</taxon>
        <taxon>Tylenchina</taxon>
        <taxon>Tylenchomorpha</taxon>
        <taxon>Tylenchoidea</taxon>
        <taxon>Heteroderidae</taxon>
        <taxon>Heteroderinae</taxon>
        <taxon>Heterodera</taxon>
    </lineage>
</organism>
<evidence type="ECO:0000256" key="1">
    <source>
        <dbReference type="ARBA" id="ARBA00007140"/>
    </source>
</evidence>
<evidence type="ECO:0000256" key="2">
    <source>
        <dbReference type="ARBA" id="ARBA00021978"/>
    </source>
</evidence>
<proteinExistence type="inferred from homology"/>
<feature type="region of interest" description="Disordered" evidence="5">
    <location>
        <begin position="221"/>
        <end position="240"/>
    </location>
</feature>
<dbReference type="InterPro" id="IPR025239">
    <property type="entry name" value="DUF4187"/>
</dbReference>
<sequence length="307" mass="35783">MSDDDDYMSSAFLAKVEDVKPGVGTGREGRRILRINANREEAAERQRVEKPKSKVELERDRLMEGLSNPIRAESKGFQLLAKMGYKEGMSLGRSAADEQQMNSRTKEPILIQLRTDRSGVGMDEHRKEKQRDLCEAHMDRMKRQADNEEELAIDFRKRKRAAMEMKQLISEIQKLRKTCQEMDTRMGKTIPDEFWFWPIYSNNNELTDMVEVVDKSNHLVDENKRTKREPSEGEEGQVERYTYGNGEEAPMALNLNELDNQRLEESLTKIIAYMRKVHFYCLYCGCAFTSSEEMDYECPGIIREDHE</sequence>
<dbReference type="AlphaFoldDB" id="A0ABD2KES1"/>
<dbReference type="PANTHER" id="PTHR21032:SF0">
    <property type="entry name" value="G PATCH DOMAIN-CONTAINING PROTEIN 11"/>
    <property type="match status" value="1"/>
</dbReference>
<evidence type="ECO:0000313" key="8">
    <source>
        <dbReference type="Proteomes" id="UP001620626"/>
    </source>
</evidence>
<dbReference type="SMART" id="SM00443">
    <property type="entry name" value="G_patch"/>
    <property type="match status" value="1"/>
</dbReference>
<evidence type="ECO:0000313" key="7">
    <source>
        <dbReference type="EMBL" id="KAL3101351.1"/>
    </source>
</evidence>
<evidence type="ECO:0000256" key="3">
    <source>
        <dbReference type="ARBA" id="ARBA00030688"/>
    </source>
</evidence>
<evidence type="ECO:0000259" key="6">
    <source>
        <dbReference type="PROSITE" id="PS50174"/>
    </source>
</evidence>
<dbReference type="SMART" id="SM01173">
    <property type="entry name" value="DUF4187"/>
    <property type="match status" value="1"/>
</dbReference>
<feature type="coiled-coil region" evidence="4">
    <location>
        <begin position="131"/>
        <end position="185"/>
    </location>
</feature>
<keyword evidence="8" id="KW-1185">Reference proteome</keyword>
<dbReference type="Pfam" id="PF13821">
    <property type="entry name" value="DUF4187"/>
    <property type="match status" value="1"/>
</dbReference>
<name>A0ABD2KES1_9BILA</name>
<feature type="compositionally biased region" description="Basic and acidic residues" evidence="5">
    <location>
        <begin position="221"/>
        <end position="231"/>
    </location>
</feature>
<reference evidence="7 8" key="1">
    <citation type="submission" date="2024-10" db="EMBL/GenBank/DDBJ databases">
        <authorList>
            <person name="Kim D."/>
        </authorList>
    </citation>
    <scope>NUCLEOTIDE SEQUENCE [LARGE SCALE GENOMIC DNA]</scope>
    <source>
        <strain evidence="7">BH-2024</strain>
    </source>
</reference>
<dbReference type="EMBL" id="JBICBT010000783">
    <property type="protein sequence ID" value="KAL3101351.1"/>
    <property type="molecule type" value="Genomic_DNA"/>
</dbReference>
<dbReference type="Pfam" id="PF01585">
    <property type="entry name" value="G-patch"/>
    <property type="match status" value="1"/>
</dbReference>
<dbReference type="PROSITE" id="PS50174">
    <property type="entry name" value="G_PATCH"/>
    <property type="match status" value="1"/>
</dbReference>
<evidence type="ECO:0000256" key="4">
    <source>
        <dbReference type="SAM" id="Coils"/>
    </source>
</evidence>
<comment type="similarity">
    <text evidence="1">Belongs to the GPATCH11 family.</text>
</comment>
<protein>
    <recommendedName>
        <fullName evidence="2">G patch domain-containing protein 11</fullName>
    </recommendedName>
    <alternativeName>
        <fullName evidence="3">Coiled-coil domain-containing protein 75</fullName>
    </alternativeName>
</protein>
<dbReference type="PANTHER" id="PTHR21032">
    <property type="entry name" value="G PATCH DOMAIN-CONTAINING PROTEIN 11"/>
    <property type="match status" value="1"/>
</dbReference>
<accession>A0ABD2KES1</accession>
<comment type="caution">
    <text evidence="7">The sequence shown here is derived from an EMBL/GenBank/DDBJ whole genome shotgun (WGS) entry which is preliminary data.</text>
</comment>
<dbReference type="Proteomes" id="UP001620626">
    <property type="component" value="Unassembled WGS sequence"/>
</dbReference>
<evidence type="ECO:0000256" key="5">
    <source>
        <dbReference type="SAM" id="MobiDB-lite"/>
    </source>
</evidence>